<keyword evidence="5" id="KW-0627">Porphyrin biosynthesis</keyword>
<dbReference type="InterPro" id="IPR000878">
    <property type="entry name" value="4pyrrol_Mease"/>
</dbReference>
<dbReference type="Gene3D" id="3.30.950.10">
    <property type="entry name" value="Methyltransferase, Cobalt-precorrin-4 Transmethylase, Domain 2"/>
    <property type="match status" value="1"/>
</dbReference>
<reference evidence="8" key="1">
    <citation type="journal article" date="2019" name="Int. J. Syst. Evol. Microbiol.">
        <title>The Global Catalogue of Microorganisms (GCM) 10K type strain sequencing project: providing services to taxonomists for standard genome sequencing and annotation.</title>
        <authorList>
            <consortium name="The Broad Institute Genomics Platform"/>
            <consortium name="The Broad Institute Genome Sequencing Center for Infectious Disease"/>
            <person name="Wu L."/>
            <person name="Ma J."/>
        </authorList>
    </citation>
    <scope>NUCLEOTIDE SEQUENCE [LARGE SCALE GENOMIC DNA]</scope>
    <source>
        <strain evidence="8">JCM 17839</strain>
    </source>
</reference>
<evidence type="ECO:0000256" key="5">
    <source>
        <dbReference type="ARBA" id="ARBA00023244"/>
    </source>
</evidence>
<evidence type="ECO:0000256" key="4">
    <source>
        <dbReference type="ARBA" id="ARBA00022691"/>
    </source>
</evidence>
<keyword evidence="3" id="KW-0808">Transferase</keyword>
<organism evidence="7 8">
    <name type="scientific">Microbacterium panaciterrae</name>
    <dbReference type="NCBI Taxonomy" id="985759"/>
    <lineage>
        <taxon>Bacteria</taxon>
        <taxon>Bacillati</taxon>
        <taxon>Actinomycetota</taxon>
        <taxon>Actinomycetes</taxon>
        <taxon>Micrococcales</taxon>
        <taxon>Microbacteriaceae</taxon>
        <taxon>Microbacterium</taxon>
    </lineage>
</organism>
<dbReference type="InterPro" id="IPR035996">
    <property type="entry name" value="4pyrrol_Methylase_sf"/>
</dbReference>
<dbReference type="EC" id="2.1.1.107" evidence="1"/>
<dbReference type="CDD" id="cd11642">
    <property type="entry name" value="SUMT"/>
    <property type="match status" value="1"/>
</dbReference>
<evidence type="ECO:0000313" key="7">
    <source>
        <dbReference type="EMBL" id="GAA4487225.1"/>
    </source>
</evidence>
<keyword evidence="8" id="KW-1185">Reference proteome</keyword>
<feature type="domain" description="Tetrapyrrole methylase" evidence="6">
    <location>
        <begin position="8"/>
        <end position="213"/>
    </location>
</feature>
<sequence length="265" mass="26192">MTARTGSVTLVGGGPGDPDLLTVAAVRALAAADVVLFDRLAPAAALAAMAPNARLIDVGKTPGHHPIPQHEIEQLLVSHALAGSRVVRLKGGDPFVFGRGGEEVEACRQAGVPVRIVPGVSSAIAVPAAAGIPVTHRSISRMFTVVSGHAPLSSSELAHLAGLGGTIVILMGILNLPSIATGLVGAGMDPQTPAAIVEQGWTPRQRTTFADLAGIGAQAALAGVVSPAVVVIGEVVRLARGGDDDAAAILAEAAASAASATGSAG</sequence>
<keyword evidence="2" id="KW-0489">Methyltransferase</keyword>
<dbReference type="RefSeq" id="WP_345187353.1">
    <property type="nucleotide sequence ID" value="NZ_BAABGP010000017.1"/>
</dbReference>
<dbReference type="NCBIfam" id="NF004790">
    <property type="entry name" value="PRK06136.1"/>
    <property type="match status" value="1"/>
</dbReference>
<dbReference type="Proteomes" id="UP001500731">
    <property type="component" value="Unassembled WGS sequence"/>
</dbReference>
<dbReference type="NCBIfam" id="TIGR01469">
    <property type="entry name" value="cobA_cysG_Cterm"/>
    <property type="match status" value="1"/>
</dbReference>
<dbReference type="InterPro" id="IPR050161">
    <property type="entry name" value="Siro_Cobalamin_biosynth"/>
</dbReference>
<evidence type="ECO:0000256" key="1">
    <source>
        <dbReference type="ARBA" id="ARBA00012162"/>
    </source>
</evidence>
<evidence type="ECO:0000259" key="6">
    <source>
        <dbReference type="Pfam" id="PF00590"/>
    </source>
</evidence>
<dbReference type="SUPFAM" id="SSF53790">
    <property type="entry name" value="Tetrapyrrole methylase"/>
    <property type="match status" value="1"/>
</dbReference>
<dbReference type="EMBL" id="BAABGP010000017">
    <property type="protein sequence ID" value="GAA4487225.1"/>
    <property type="molecule type" value="Genomic_DNA"/>
</dbReference>
<dbReference type="Pfam" id="PF00590">
    <property type="entry name" value="TP_methylase"/>
    <property type="match status" value="1"/>
</dbReference>
<dbReference type="InterPro" id="IPR006366">
    <property type="entry name" value="CobA/CysG_C"/>
</dbReference>
<proteinExistence type="predicted"/>
<dbReference type="Gene3D" id="3.40.1010.10">
    <property type="entry name" value="Cobalt-precorrin-4 Transmethylase, Domain 1"/>
    <property type="match status" value="1"/>
</dbReference>
<accession>A0ABP8PH71</accession>
<dbReference type="InterPro" id="IPR014776">
    <property type="entry name" value="4pyrrole_Mease_sub2"/>
</dbReference>
<comment type="caution">
    <text evidence="7">The sequence shown here is derived from an EMBL/GenBank/DDBJ whole genome shotgun (WGS) entry which is preliminary data.</text>
</comment>
<dbReference type="InterPro" id="IPR014777">
    <property type="entry name" value="4pyrrole_Mease_sub1"/>
</dbReference>
<gene>
    <name evidence="7" type="ORF">GCM10023171_24570</name>
</gene>
<dbReference type="PANTHER" id="PTHR45790:SF3">
    <property type="entry name" value="S-ADENOSYL-L-METHIONINE-DEPENDENT UROPORPHYRINOGEN III METHYLTRANSFERASE, CHLOROPLASTIC"/>
    <property type="match status" value="1"/>
</dbReference>
<name>A0ABP8PH71_9MICO</name>
<evidence type="ECO:0000256" key="2">
    <source>
        <dbReference type="ARBA" id="ARBA00022603"/>
    </source>
</evidence>
<evidence type="ECO:0000313" key="8">
    <source>
        <dbReference type="Proteomes" id="UP001500731"/>
    </source>
</evidence>
<evidence type="ECO:0000256" key="3">
    <source>
        <dbReference type="ARBA" id="ARBA00022679"/>
    </source>
</evidence>
<dbReference type="PANTHER" id="PTHR45790">
    <property type="entry name" value="SIROHEME SYNTHASE-RELATED"/>
    <property type="match status" value="1"/>
</dbReference>
<keyword evidence="4" id="KW-0949">S-adenosyl-L-methionine</keyword>
<protein>
    <recommendedName>
        <fullName evidence="1">uroporphyrinogen-III C-methyltransferase</fullName>
        <ecNumber evidence="1">2.1.1.107</ecNumber>
    </recommendedName>
</protein>